<keyword evidence="1" id="KW-0732">Signal</keyword>
<organism evidence="2 3">
    <name type="scientific">Desulfobacca acetoxidans (strain ATCC 700848 / DSM 11109 / ASRB2)</name>
    <dbReference type="NCBI Taxonomy" id="880072"/>
    <lineage>
        <taxon>Bacteria</taxon>
        <taxon>Pseudomonadati</taxon>
        <taxon>Thermodesulfobacteriota</taxon>
        <taxon>Desulfobaccia</taxon>
        <taxon>Desulfobaccales</taxon>
        <taxon>Desulfobaccaceae</taxon>
        <taxon>Desulfobacca</taxon>
    </lineage>
</organism>
<dbReference type="EMBL" id="CP002629">
    <property type="protein sequence ID" value="AEB09462.1"/>
    <property type="molecule type" value="Genomic_DNA"/>
</dbReference>
<dbReference type="KEGG" id="dao:Desac_1611"/>
<feature type="signal peptide" evidence="1">
    <location>
        <begin position="1"/>
        <end position="22"/>
    </location>
</feature>
<evidence type="ECO:0000313" key="3">
    <source>
        <dbReference type="Proteomes" id="UP000000483"/>
    </source>
</evidence>
<dbReference type="RefSeq" id="WP_013706572.1">
    <property type="nucleotide sequence ID" value="NC_015388.1"/>
</dbReference>
<evidence type="ECO:0000256" key="1">
    <source>
        <dbReference type="SAM" id="SignalP"/>
    </source>
</evidence>
<gene>
    <name evidence="2" type="ordered locus">Desac_1611</name>
</gene>
<name>F2NJF0_DESAR</name>
<proteinExistence type="predicted"/>
<keyword evidence="3" id="KW-1185">Reference proteome</keyword>
<dbReference type="AlphaFoldDB" id="F2NJF0"/>
<evidence type="ECO:0000313" key="2">
    <source>
        <dbReference type="EMBL" id="AEB09462.1"/>
    </source>
</evidence>
<dbReference type="HOGENOM" id="CLU_1831912_0_0_7"/>
<sequence length="140" mass="14617">MYRFSLLFLICGCLWGCTSNLAVNNSTNISTDANGFAVGQYSDSRSGQISAPSSFWLGGGGGGGGGSGLGLGTIIAGGSSGQVETQGNPLPFARAVAMINYSRRLDTVSCDDLYGGVREYRFSDAPLKKKGYQPFGHQVE</sequence>
<reference evidence="2 3" key="1">
    <citation type="journal article" date="2011" name="Stand. Genomic Sci.">
        <title>Complete genome sequence of the acetate-degrading sulfate reducer Desulfobacca acetoxidans type strain (ASRB2).</title>
        <authorList>
            <person name="Goker M."/>
            <person name="Teshima H."/>
            <person name="Lapidus A."/>
            <person name="Nolan M."/>
            <person name="Lucas S."/>
            <person name="Hammon N."/>
            <person name="Deshpande S."/>
            <person name="Cheng J.F."/>
            <person name="Tapia R."/>
            <person name="Han C."/>
            <person name="Goodwin L."/>
            <person name="Pitluck S."/>
            <person name="Huntemann M."/>
            <person name="Liolios K."/>
            <person name="Ivanova N."/>
            <person name="Pagani I."/>
            <person name="Mavromatis K."/>
            <person name="Ovchinikova G."/>
            <person name="Pati A."/>
            <person name="Chen A."/>
            <person name="Palaniappan K."/>
            <person name="Land M."/>
            <person name="Hauser L."/>
            <person name="Brambilla E.M."/>
            <person name="Rohde M."/>
            <person name="Spring S."/>
            <person name="Detter J.C."/>
            <person name="Woyke T."/>
            <person name="Bristow J."/>
            <person name="Eisen J.A."/>
            <person name="Markowitz V."/>
            <person name="Hugenholtz P."/>
            <person name="Kyrpides N.C."/>
            <person name="Klenk H.P."/>
        </authorList>
    </citation>
    <scope>NUCLEOTIDE SEQUENCE [LARGE SCALE GENOMIC DNA]</scope>
    <source>
        <strain evidence="3">ATCC 700848 / DSM 11109 / ASRB2</strain>
    </source>
</reference>
<feature type="chain" id="PRO_5003287035" description="Lipoprotein" evidence="1">
    <location>
        <begin position="23"/>
        <end position="140"/>
    </location>
</feature>
<protein>
    <recommendedName>
        <fullName evidence="4">Lipoprotein</fullName>
    </recommendedName>
</protein>
<dbReference type="STRING" id="880072.Desac_1611"/>
<evidence type="ECO:0008006" key="4">
    <source>
        <dbReference type="Google" id="ProtNLM"/>
    </source>
</evidence>
<reference evidence="3" key="2">
    <citation type="submission" date="2011-03" db="EMBL/GenBank/DDBJ databases">
        <title>The complete genome of Desulfobacca acetoxidans DSM 11109.</title>
        <authorList>
            <consortium name="US DOE Joint Genome Institute (JGI-PGF)"/>
            <person name="Lucas S."/>
            <person name="Copeland A."/>
            <person name="Lapidus A."/>
            <person name="Bruce D."/>
            <person name="Goodwin L."/>
            <person name="Pitluck S."/>
            <person name="Peters L."/>
            <person name="Kyrpides N."/>
            <person name="Mavromatis K."/>
            <person name="Ivanova N."/>
            <person name="Ovchinnikova G."/>
            <person name="Teshima H."/>
            <person name="Detter J.C."/>
            <person name="Han C."/>
            <person name="Land M."/>
            <person name="Hauser L."/>
            <person name="Markowitz V."/>
            <person name="Cheng J.-F."/>
            <person name="Hugenholtz P."/>
            <person name="Woyke T."/>
            <person name="Wu D."/>
            <person name="Spring S."/>
            <person name="Schueler E."/>
            <person name="Brambilla E."/>
            <person name="Klenk H.-P."/>
            <person name="Eisen J.A."/>
        </authorList>
    </citation>
    <scope>NUCLEOTIDE SEQUENCE [LARGE SCALE GENOMIC DNA]</scope>
    <source>
        <strain evidence="3">ATCC 700848 / DSM 11109 / ASRB2</strain>
    </source>
</reference>
<dbReference type="Proteomes" id="UP000000483">
    <property type="component" value="Chromosome"/>
</dbReference>
<accession>F2NJF0</accession>